<sequence length="293" mass="32146">MNRLNRIKGGLYGVAIGDALGGTTEFMTRSEVKNKYGYLTEIIGGGVWDLEPGEVTDDTMMTLAVGEGIVRNPHDPIPHIGSNFLEWYRSDPKDIGNIIRRVLSTYNGSWFEAAYIADLDLGQSAGNGSLMRCLPVGLSYPGLPEIEKFSRLQSKMTHYDERCSEACTLYNRIVYRIMNEEPLREAVRSEIGNTVYASVLSREPDCEPSGYVVHSMSWALYILLQAESFAEVVQAAANLGGDSDTIAAIAGGIAGVYDGYEGIPASYSTKILIRDRLDELAEQLAAVRARLIT</sequence>
<reference evidence="2" key="1">
    <citation type="submission" date="2020-09" db="EMBL/GenBank/DDBJ databases">
        <title>A novel bacterium of genus Paenibacillus, isolated from South China Sea.</title>
        <authorList>
            <person name="Huang H."/>
            <person name="Mo K."/>
            <person name="Hu Y."/>
        </authorList>
    </citation>
    <scope>NUCLEOTIDE SEQUENCE</scope>
    <source>
        <strain evidence="2">IB182363</strain>
    </source>
</reference>
<protein>
    <submittedName>
        <fullName evidence="2">ADP-ribosylglycohydrolase family protein</fullName>
    </submittedName>
</protein>
<dbReference type="PANTHER" id="PTHR16222:SF12">
    <property type="entry name" value="ADP-RIBOSYLGLYCOHYDROLASE-RELATED"/>
    <property type="match status" value="1"/>
</dbReference>
<comment type="caution">
    <text evidence="2">The sequence shown here is derived from an EMBL/GenBank/DDBJ whole genome shotgun (WGS) entry which is preliminary data.</text>
</comment>
<feature type="binding site" evidence="1">
    <location>
        <position position="245"/>
    </location>
    <ligand>
        <name>Mg(2+)</name>
        <dbReference type="ChEBI" id="CHEBI:18420"/>
        <label>1</label>
    </ligand>
</feature>
<dbReference type="Gene3D" id="1.10.4080.10">
    <property type="entry name" value="ADP-ribosylation/Crystallin J1"/>
    <property type="match status" value="1"/>
</dbReference>
<dbReference type="Pfam" id="PF03747">
    <property type="entry name" value="ADP_ribosyl_GH"/>
    <property type="match status" value="1"/>
</dbReference>
<dbReference type="SUPFAM" id="SSF101478">
    <property type="entry name" value="ADP-ribosylglycohydrolase"/>
    <property type="match status" value="1"/>
</dbReference>
<evidence type="ECO:0000256" key="1">
    <source>
        <dbReference type="PIRSR" id="PIRSR605502-1"/>
    </source>
</evidence>
<feature type="binding site" evidence="1">
    <location>
        <position position="58"/>
    </location>
    <ligand>
        <name>Mg(2+)</name>
        <dbReference type="ChEBI" id="CHEBI:18420"/>
        <label>1</label>
    </ligand>
</feature>
<dbReference type="InterPro" id="IPR050792">
    <property type="entry name" value="ADP-ribosylglycohydrolase"/>
</dbReference>
<organism evidence="2 3">
    <name type="scientific">Paenibacillus oceani</name>
    <dbReference type="NCBI Taxonomy" id="2772510"/>
    <lineage>
        <taxon>Bacteria</taxon>
        <taxon>Bacillati</taxon>
        <taxon>Bacillota</taxon>
        <taxon>Bacilli</taxon>
        <taxon>Bacillales</taxon>
        <taxon>Paenibacillaceae</taxon>
        <taxon>Paenibacillus</taxon>
    </lineage>
</organism>
<feature type="binding site" evidence="1">
    <location>
        <position position="244"/>
    </location>
    <ligand>
        <name>Mg(2+)</name>
        <dbReference type="ChEBI" id="CHEBI:18420"/>
        <label>1</label>
    </ligand>
</feature>
<dbReference type="RefSeq" id="WP_190928570.1">
    <property type="nucleotide sequence ID" value="NZ_JACXJA010000016.1"/>
</dbReference>
<feature type="binding site" evidence="1">
    <location>
        <position position="57"/>
    </location>
    <ligand>
        <name>Mg(2+)</name>
        <dbReference type="ChEBI" id="CHEBI:18420"/>
        <label>1</label>
    </ligand>
</feature>
<feature type="binding site" evidence="1">
    <location>
        <position position="242"/>
    </location>
    <ligand>
        <name>Mg(2+)</name>
        <dbReference type="ChEBI" id="CHEBI:18420"/>
        <label>1</label>
    </ligand>
</feature>
<comment type="cofactor">
    <cofactor evidence="1">
        <name>Mg(2+)</name>
        <dbReference type="ChEBI" id="CHEBI:18420"/>
    </cofactor>
    <text evidence="1">Binds 2 magnesium ions per subunit.</text>
</comment>
<dbReference type="InterPro" id="IPR005502">
    <property type="entry name" value="Ribosyl_crysJ1"/>
</dbReference>
<gene>
    <name evidence="2" type="ORF">IDH45_13940</name>
</gene>
<keyword evidence="3" id="KW-1185">Reference proteome</keyword>
<accession>A0A927GZW9</accession>
<dbReference type="Proteomes" id="UP000639396">
    <property type="component" value="Unassembled WGS sequence"/>
</dbReference>
<feature type="binding site" evidence="1">
    <location>
        <position position="56"/>
    </location>
    <ligand>
        <name>Mg(2+)</name>
        <dbReference type="ChEBI" id="CHEBI:18420"/>
        <label>1</label>
    </ligand>
</feature>
<evidence type="ECO:0000313" key="2">
    <source>
        <dbReference type="EMBL" id="MBD2863090.1"/>
    </source>
</evidence>
<dbReference type="EMBL" id="JACXJA010000016">
    <property type="protein sequence ID" value="MBD2863090.1"/>
    <property type="molecule type" value="Genomic_DNA"/>
</dbReference>
<dbReference type="PANTHER" id="PTHR16222">
    <property type="entry name" value="ADP-RIBOSYLGLYCOHYDROLASE"/>
    <property type="match status" value="1"/>
</dbReference>
<dbReference type="InterPro" id="IPR036705">
    <property type="entry name" value="Ribosyl_crysJ1_sf"/>
</dbReference>
<evidence type="ECO:0000313" key="3">
    <source>
        <dbReference type="Proteomes" id="UP000639396"/>
    </source>
</evidence>
<dbReference type="AlphaFoldDB" id="A0A927GZW9"/>
<keyword evidence="1" id="KW-0460">Magnesium</keyword>
<proteinExistence type="predicted"/>
<keyword evidence="1" id="KW-0479">Metal-binding</keyword>
<dbReference type="GO" id="GO:0046872">
    <property type="term" value="F:metal ion binding"/>
    <property type="evidence" value="ECO:0007669"/>
    <property type="project" value="UniProtKB-KW"/>
</dbReference>
<name>A0A927GZW9_9BACL</name>